<feature type="region of interest" description="Disordered" evidence="1">
    <location>
        <begin position="1"/>
        <end position="23"/>
    </location>
</feature>
<gene>
    <name evidence="2" type="ORF">EVG20_g11239</name>
</gene>
<comment type="caution">
    <text evidence="2">The sequence shown here is derived from an EMBL/GenBank/DDBJ whole genome shotgun (WGS) entry which is preliminary data.</text>
</comment>
<dbReference type="Proteomes" id="UP000298327">
    <property type="component" value="Unassembled WGS sequence"/>
</dbReference>
<dbReference type="OrthoDB" id="2741932at2759"/>
<proteinExistence type="predicted"/>
<keyword evidence="3" id="KW-1185">Reference proteome</keyword>
<reference evidence="2 3" key="1">
    <citation type="submission" date="2019-02" db="EMBL/GenBank/DDBJ databases">
        <title>Genome sequencing of the rare red list fungi Dentipellis fragilis.</title>
        <authorList>
            <person name="Buettner E."/>
            <person name="Kellner H."/>
        </authorList>
    </citation>
    <scope>NUCLEOTIDE SEQUENCE [LARGE SCALE GENOMIC DNA]</scope>
    <source>
        <strain evidence="2 3">DSM 105465</strain>
    </source>
</reference>
<organism evidence="2 3">
    <name type="scientific">Dentipellis fragilis</name>
    <dbReference type="NCBI Taxonomy" id="205917"/>
    <lineage>
        <taxon>Eukaryota</taxon>
        <taxon>Fungi</taxon>
        <taxon>Dikarya</taxon>
        <taxon>Basidiomycota</taxon>
        <taxon>Agaricomycotina</taxon>
        <taxon>Agaricomycetes</taxon>
        <taxon>Russulales</taxon>
        <taxon>Hericiaceae</taxon>
        <taxon>Dentipellis</taxon>
    </lineage>
</organism>
<dbReference type="AlphaFoldDB" id="A0A4Y9XLK2"/>
<evidence type="ECO:0000313" key="2">
    <source>
        <dbReference type="EMBL" id="TFY50945.1"/>
    </source>
</evidence>
<dbReference type="EMBL" id="SEOQ01001653">
    <property type="protein sequence ID" value="TFY50945.1"/>
    <property type="molecule type" value="Genomic_DNA"/>
</dbReference>
<protein>
    <submittedName>
        <fullName evidence="2">Uncharacterized protein</fullName>
    </submittedName>
</protein>
<sequence>MPAVASSSRHPRHPRKSSAPRTRWNVVVEGPATRAYGFMLDDECIRRWAPIVYEEIHDAKMPVSDTEDGQAALMASCQMVTVTLPTKIYREFPSIPRLWRRMIPFSGEGYLFVLKDNRSRATRKAELDPADVEGIRRSLKLGKQKPKWYDIPM</sequence>
<feature type="compositionally biased region" description="Basic residues" evidence="1">
    <location>
        <begin position="9"/>
        <end position="18"/>
    </location>
</feature>
<evidence type="ECO:0000256" key="1">
    <source>
        <dbReference type="SAM" id="MobiDB-lite"/>
    </source>
</evidence>
<accession>A0A4Y9XLK2</accession>
<name>A0A4Y9XLK2_9AGAM</name>
<evidence type="ECO:0000313" key="3">
    <source>
        <dbReference type="Proteomes" id="UP000298327"/>
    </source>
</evidence>